<sequence>MIPQYYDKYTSPATDTMPAIVYFDMKLLDISSINENDMTFSVESFVTYRWKDWRLRWPLERPELDPCWNPAPQNLSNPLRFSQVCTGNYTATIPQCVLKYPPPSKRIILPVKFLENIWQPDAFFKNGIRSSIHKDWVDNEYLAFYTNDGHISLFSRMSITLMCHFDFHHYPHDEQKCEMLIQSLSYKSEMVQFEWCEDWAPATSRLDHDIFSLPHFTLATYEHQTCNGDIPCVKAVFVLVRHPDFHILHTYVPTVLIVILSWMSFWIAPDSTPGTATARVTLGVTSILTMATQYSQSTKNLPPVSYIKSLDIWMITCMVYVFAALLEFSIVYHVHYRRSLTGVRGLITPTSTTNGATQVTHVNQITQGLAGPRLQRLRDSWVEFWRGETAIDEASRILFPLTYFSFVIGYFVLLTGSQQKGFLSRPPT</sequence>
<evidence type="ECO:0000256" key="5">
    <source>
        <dbReference type="ARBA" id="ARBA00022692"/>
    </source>
</evidence>
<organism evidence="14 15">
    <name type="scientific">Cherax quadricarinatus</name>
    <name type="common">Australian red claw crayfish</name>
    <dbReference type="NCBI Taxonomy" id="27406"/>
    <lineage>
        <taxon>Eukaryota</taxon>
        <taxon>Metazoa</taxon>
        <taxon>Ecdysozoa</taxon>
        <taxon>Arthropoda</taxon>
        <taxon>Crustacea</taxon>
        <taxon>Multicrustacea</taxon>
        <taxon>Malacostraca</taxon>
        <taxon>Eumalacostraca</taxon>
        <taxon>Eucarida</taxon>
        <taxon>Decapoda</taxon>
        <taxon>Pleocyemata</taxon>
        <taxon>Astacidea</taxon>
        <taxon>Parastacoidea</taxon>
        <taxon>Parastacidae</taxon>
        <taxon>Cherax</taxon>
    </lineage>
</organism>
<dbReference type="InterPro" id="IPR006029">
    <property type="entry name" value="Neurotrans-gated_channel_TM"/>
</dbReference>
<evidence type="ECO:0000313" key="15">
    <source>
        <dbReference type="Proteomes" id="UP001445076"/>
    </source>
</evidence>
<dbReference type="GO" id="GO:0005230">
    <property type="term" value="F:extracellular ligand-gated monoatomic ion channel activity"/>
    <property type="evidence" value="ECO:0007669"/>
    <property type="project" value="InterPro"/>
</dbReference>
<dbReference type="CDD" id="cd19049">
    <property type="entry name" value="LGIC_TM_anion"/>
    <property type="match status" value="1"/>
</dbReference>
<feature type="domain" description="Neurotransmitter-gated ion-channel ligand-binding" evidence="12">
    <location>
        <begin position="5"/>
        <end position="60"/>
    </location>
</feature>
<evidence type="ECO:0000259" key="13">
    <source>
        <dbReference type="Pfam" id="PF02932"/>
    </source>
</evidence>
<dbReference type="GO" id="GO:0005254">
    <property type="term" value="F:chloride channel activity"/>
    <property type="evidence" value="ECO:0007669"/>
    <property type="project" value="UniProtKB-ARBA"/>
</dbReference>
<reference evidence="14 15" key="1">
    <citation type="journal article" date="2024" name="BMC Genomics">
        <title>Genome assembly of redclaw crayfish (Cherax quadricarinatus) provides insights into its immune adaptation and hypoxia tolerance.</title>
        <authorList>
            <person name="Liu Z."/>
            <person name="Zheng J."/>
            <person name="Li H."/>
            <person name="Fang K."/>
            <person name="Wang S."/>
            <person name="He J."/>
            <person name="Zhou D."/>
            <person name="Weng S."/>
            <person name="Chi M."/>
            <person name="Gu Z."/>
            <person name="He J."/>
            <person name="Li F."/>
            <person name="Wang M."/>
        </authorList>
    </citation>
    <scope>NUCLEOTIDE SEQUENCE [LARGE SCALE GENOMIC DNA]</scope>
    <source>
        <strain evidence="14">ZL_2023a</strain>
    </source>
</reference>
<evidence type="ECO:0000256" key="3">
    <source>
        <dbReference type="ARBA" id="ARBA00022448"/>
    </source>
</evidence>
<gene>
    <name evidence="14" type="ORF">OTU49_012202</name>
</gene>
<feature type="transmembrane region" description="Helical" evidence="11">
    <location>
        <begin position="397"/>
        <end position="416"/>
    </location>
</feature>
<evidence type="ECO:0000256" key="6">
    <source>
        <dbReference type="ARBA" id="ARBA00022729"/>
    </source>
</evidence>
<comment type="subcellular location">
    <subcellularLocation>
        <location evidence="2">Cell membrane</location>
    </subcellularLocation>
    <subcellularLocation>
        <location evidence="1">Membrane</location>
        <topology evidence="1">Multi-pass membrane protein</topology>
    </subcellularLocation>
</comment>
<name>A0AAW0VZH4_CHEQU</name>
<evidence type="ECO:0000259" key="12">
    <source>
        <dbReference type="Pfam" id="PF02931"/>
    </source>
</evidence>
<evidence type="ECO:0000256" key="8">
    <source>
        <dbReference type="ARBA" id="ARBA00023065"/>
    </source>
</evidence>
<evidence type="ECO:0000256" key="2">
    <source>
        <dbReference type="ARBA" id="ARBA00004236"/>
    </source>
</evidence>
<keyword evidence="5 11" id="KW-0812">Transmembrane</keyword>
<feature type="transmembrane region" description="Helical" evidence="11">
    <location>
        <begin position="312"/>
        <end position="334"/>
    </location>
</feature>
<dbReference type="Gene3D" id="2.70.170.10">
    <property type="entry name" value="Neurotransmitter-gated ion-channel ligand-binding domain"/>
    <property type="match status" value="1"/>
</dbReference>
<dbReference type="GO" id="GO:0004888">
    <property type="term" value="F:transmembrane signaling receptor activity"/>
    <property type="evidence" value="ECO:0007669"/>
    <property type="project" value="InterPro"/>
</dbReference>
<dbReference type="Proteomes" id="UP001445076">
    <property type="component" value="Unassembled WGS sequence"/>
</dbReference>
<keyword evidence="4" id="KW-1003">Cell membrane</keyword>
<comment type="caution">
    <text evidence="14">The sequence shown here is derived from an EMBL/GenBank/DDBJ whole genome shotgun (WGS) entry which is preliminary data.</text>
</comment>
<evidence type="ECO:0000256" key="4">
    <source>
        <dbReference type="ARBA" id="ARBA00022475"/>
    </source>
</evidence>
<dbReference type="InterPro" id="IPR006028">
    <property type="entry name" value="GABAA/Glycine_rcpt"/>
</dbReference>
<dbReference type="InterPro" id="IPR036719">
    <property type="entry name" value="Neuro-gated_channel_TM_sf"/>
</dbReference>
<keyword evidence="3" id="KW-0813">Transport</keyword>
<proteinExistence type="predicted"/>
<dbReference type="GO" id="GO:0099095">
    <property type="term" value="F:ligand-gated monoatomic anion channel activity"/>
    <property type="evidence" value="ECO:0007669"/>
    <property type="project" value="UniProtKB-ARBA"/>
</dbReference>
<evidence type="ECO:0000313" key="14">
    <source>
        <dbReference type="EMBL" id="KAK8722389.1"/>
    </source>
</evidence>
<keyword evidence="10" id="KW-0407">Ion channel</keyword>
<dbReference type="SUPFAM" id="SSF63712">
    <property type="entry name" value="Nicotinic receptor ligand binding domain-like"/>
    <property type="match status" value="1"/>
</dbReference>
<accession>A0AAW0VZH4</accession>
<dbReference type="InterPro" id="IPR038050">
    <property type="entry name" value="Neuro_actylchol_rec"/>
</dbReference>
<keyword evidence="8" id="KW-0406">Ion transport</keyword>
<dbReference type="GO" id="GO:0005886">
    <property type="term" value="C:plasma membrane"/>
    <property type="evidence" value="ECO:0007669"/>
    <property type="project" value="UniProtKB-SubCell"/>
</dbReference>
<dbReference type="Pfam" id="PF02931">
    <property type="entry name" value="Neur_chan_LBD"/>
    <property type="match status" value="2"/>
</dbReference>
<evidence type="ECO:0000256" key="10">
    <source>
        <dbReference type="ARBA" id="ARBA00023303"/>
    </source>
</evidence>
<dbReference type="PANTHER" id="PTHR18945">
    <property type="entry name" value="NEUROTRANSMITTER GATED ION CHANNEL"/>
    <property type="match status" value="1"/>
</dbReference>
<dbReference type="InterPro" id="IPR006201">
    <property type="entry name" value="Neur_channel"/>
</dbReference>
<feature type="domain" description="Neurotransmitter-gated ion-channel ligand-binding" evidence="12">
    <location>
        <begin position="105"/>
        <end position="217"/>
    </location>
</feature>
<dbReference type="InterPro" id="IPR036734">
    <property type="entry name" value="Neur_chan_lig-bd_sf"/>
</dbReference>
<evidence type="ECO:0000256" key="9">
    <source>
        <dbReference type="ARBA" id="ARBA00023136"/>
    </source>
</evidence>
<keyword evidence="7 11" id="KW-1133">Transmembrane helix</keyword>
<dbReference type="InterPro" id="IPR006202">
    <property type="entry name" value="Neur_chan_lig-bd"/>
</dbReference>
<evidence type="ECO:0000256" key="11">
    <source>
        <dbReference type="SAM" id="Phobius"/>
    </source>
</evidence>
<dbReference type="InterPro" id="IPR018000">
    <property type="entry name" value="Neurotransmitter_ion_chnl_CS"/>
</dbReference>
<feature type="transmembrane region" description="Helical" evidence="11">
    <location>
        <begin position="248"/>
        <end position="268"/>
    </location>
</feature>
<dbReference type="PROSITE" id="PS00236">
    <property type="entry name" value="NEUROTR_ION_CHANNEL"/>
    <property type="match status" value="1"/>
</dbReference>
<dbReference type="Gene3D" id="1.20.58.390">
    <property type="entry name" value="Neurotransmitter-gated ion-channel transmembrane domain"/>
    <property type="match status" value="1"/>
</dbReference>
<keyword evidence="9 11" id="KW-0472">Membrane</keyword>
<evidence type="ECO:0000256" key="7">
    <source>
        <dbReference type="ARBA" id="ARBA00022989"/>
    </source>
</evidence>
<dbReference type="PRINTS" id="PR00253">
    <property type="entry name" value="GABAARECEPTR"/>
</dbReference>
<evidence type="ECO:0000256" key="1">
    <source>
        <dbReference type="ARBA" id="ARBA00004141"/>
    </source>
</evidence>
<keyword evidence="15" id="KW-1185">Reference proteome</keyword>
<dbReference type="AlphaFoldDB" id="A0AAW0VZH4"/>
<dbReference type="SUPFAM" id="SSF90112">
    <property type="entry name" value="Neurotransmitter-gated ion-channel transmembrane pore"/>
    <property type="match status" value="1"/>
</dbReference>
<dbReference type="EMBL" id="JARKIK010000095">
    <property type="protein sequence ID" value="KAK8722389.1"/>
    <property type="molecule type" value="Genomic_DNA"/>
</dbReference>
<dbReference type="Pfam" id="PF02932">
    <property type="entry name" value="Neur_chan_memb"/>
    <property type="match status" value="1"/>
</dbReference>
<protein>
    <submittedName>
        <fullName evidence="14">Uncharacterized protein</fullName>
    </submittedName>
</protein>
<feature type="domain" description="Neurotransmitter-gated ion-channel transmembrane" evidence="13">
    <location>
        <begin position="250"/>
        <end position="341"/>
    </location>
</feature>
<keyword evidence="6" id="KW-0732">Signal</keyword>